<dbReference type="RefSeq" id="WP_123642059.1">
    <property type="nucleotide sequence ID" value="NZ_ML119084.1"/>
</dbReference>
<keyword evidence="2" id="KW-1133">Transmembrane helix</keyword>
<dbReference type="Pfam" id="PF13717">
    <property type="entry name" value="Zn_ribbon_4"/>
    <property type="match status" value="1"/>
</dbReference>
<feature type="region of interest" description="Disordered" evidence="1">
    <location>
        <begin position="41"/>
        <end position="185"/>
    </location>
</feature>
<accession>A0A3N2R557</accession>
<evidence type="ECO:0000256" key="2">
    <source>
        <dbReference type="SAM" id="Phobius"/>
    </source>
</evidence>
<feature type="compositionally biased region" description="Low complexity" evidence="1">
    <location>
        <begin position="138"/>
        <end position="148"/>
    </location>
</feature>
<evidence type="ECO:0000313" key="4">
    <source>
        <dbReference type="EMBL" id="ROU02537.1"/>
    </source>
</evidence>
<feature type="region of interest" description="Disordered" evidence="1">
    <location>
        <begin position="1"/>
        <end position="25"/>
    </location>
</feature>
<dbReference type="OrthoDB" id="7159357at2"/>
<feature type="compositionally biased region" description="Basic and acidic residues" evidence="1">
    <location>
        <begin position="156"/>
        <end position="172"/>
    </location>
</feature>
<organism evidence="4 5">
    <name type="scientific">Histidinibacterium lentulum</name>
    <dbReference type="NCBI Taxonomy" id="2480588"/>
    <lineage>
        <taxon>Bacteria</taxon>
        <taxon>Pseudomonadati</taxon>
        <taxon>Pseudomonadota</taxon>
        <taxon>Alphaproteobacteria</taxon>
        <taxon>Rhodobacterales</taxon>
        <taxon>Paracoccaceae</taxon>
        <taxon>Histidinibacterium</taxon>
    </lineage>
</organism>
<evidence type="ECO:0000313" key="5">
    <source>
        <dbReference type="Proteomes" id="UP000268016"/>
    </source>
</evidence>
<comment type="caution">
    <text evidence="4">The sequence shown here is derived from an EMBL/GenBank/DDBJ whole genome shotgun (WGS) entry which is preliminary data.</text>
</comment>
<keyword evidence="5" id="KW-1185">Reference proteome</keyword>
<dbReference type="NCBIfam" id="TIGR02098">
    <property type="entry name" value="MJ0042_CXXC"/>
    <property type="match status" value="1"/>
</dbReference>
<dbReference type="AlphaFoldDB" id="A0A3N2R557"/>
<name>A0A3N2R557_9RHOB</name>
<dbReference type="Proteomes" id="UP000268016">
    <property type="component" value="Unassembled WGS sequence"/>
</dbReference>
<evidence type="ECO:0000259" key="3">
    <source>
        <dbReference type="Pfam" id="PF13717"/>
    </source>
</evidence>
<gene>
    <name evidence="4" type="ORF">EAT49_09380</name>
</gene>
<feature type="compositionally biased region" description="Basic and acidic residues" evidence="1">
    <location>
        <begin position="68"/>
        <end position="81"/>
    </location>
</feature>
<feature type="compositionally biased region" description="Pro residues" evidence="1">
    <location>
        <begin position="82"/>
        <end position="99"/>
    </location>
</feature>
<protein>
    <submittedName>
        <fullName evidence="4">Thioredoxin</fullName>
    </submittedName>
</protein>
<proteinExistence type="predicted"/>
<feature type="compositionally biased region" description="Pro residues" evidence="1">
    <location>
        <begin position="49"/>
        <end position="63"/>
    </location>
</feature>
<dbReference type="EMBL" id="RDRB01000004">
    <property type="protein sequence ID" value="ROU02537.1"/>
    <property type="molecule type" value="Genomic_DNA"/>
</dbReference>
<feature type="compositionally biased region" description="Basic and acidic residues" evidence="1">
    <location>
        <begin position="113"/>
        <end position="124"/>
    </location>
</feature>
<feature type="transmembrane region" description="Helical" evidence="2">
    <location>
        <begin position="198"/>
        <end position="217"/>
    </location>
</feature>
<keyword evidence="2" id="KW-0472">Membrane</keyword>
<sequence length="262" mass="28144">MRLTCPNCGAEYEVPDDAIPDSGRDVQCSNCGHTWFEAGAAAAETAEPAEPPAPRPPRAPRPAAPAETARDRAQPDPDAPRPGRPPPDPEAPHPDPGQPAPRRRLDPAVASVLREERATSEALRRASAPEPMERQEDLPLAEPASPARRPAPAPQPRRERLPDVDDINRRLGADPAPRASDRTAEEQAALRYRQGFRYGFGIVMLIAAAATLVYVYAPRIAEAVPSLSPPLAAYTETVDGLRLSLDNSVQSLTTRLSPPDPG</sequence>
<feature type="domain" description="Zinc finger/thioredoxin putative" evidence="3">
    <location>
        <begin position="1"/>
        <end position="36"/>
    </location>
</feature>
<dbReference type="Gene3D" id="2.20.28.160">
    <property type="match status" value="1"/>
</dbReference>
<evidence type="ECO:0000256" key="1">
    <source>
        <dbReference type="SAM" id="MobiDB-lite"/>
    </source>
</evidence>
<keyword evidence="2" id="KW-0812">Transmembrane</keyword>
<reference evidence="4 5" key="1">
    <citation type="submission" date="2018-10" db="EMBL/GenBank/DDBJ databases">
        <title>Histidinibacterium lentulum gen. nov., sp. nov., a marine bacterium from the culture broth of Picochlorum sp. 122.</title>
        <authorList>
            <person name="Wang G."/>
        </authorList>
    </citation>
    <scope>NUCLEOTIDE SEQUENCE [LARGE SCALE GENOMIC DNA]</scope>
    <source>
        <strain evidence="4 5">B17</strain>
    </source>
</reference>
<dbReference type="InterPro" id="IPR011723">
    <property type="entry name" value="Znf/thioredoxin_put"/>
</dbReference>